<dbReference type="EMBL" id="GBXM01096960">
    <property type="protein sequence ID" value="JAH11617.1"/>
    <property type="molecule type" value="Transcribed_RNA"/>
</dbReference>
<dbReference type="AlphaFoldDB" id="A0A0E9Q511"/>
<evidence type="ECO:0000313" key="2">
    <source>
        <dbReference type="EMBL" id="JAH11617.1"/>
    </source>
</evidence>
<keyword evidence="1" id="KW-0812">Transmembrane</keyword>
<name>A0A0E9Q511_ANGAN</name>
<keyword evidence="1" id="KW-1133">Transmembrane helix</keyword>
<organism evidence="2">
    <name type="scientific">Anguilla anguilla</name>
    <name type="common">European freshwater eel</name>
    <name type="synonym">Muraena anguilla</name>
    <dbReference type="NCBI Taxonomy" id="7936"/>
    <lineage>
        <taxon>Eukaryota</taxon>
        <taxon>Metazoa</taxon>
        <taxon>Chordata</taxon>
        <taxon>Craniata</taxon>
        <taxon>Vertebrata</taxon>
        <taxon>Euteleostomi</taxon>
        <taxon>Actinopterygii</taxon>
        <taxon>Neopterygii</taxon>
        <taxon>Teleostei</taxon>
        <taxon>Anguilliformes</taxon>
        <taxon>Anguillidae</taxon>
        <taxon>Anguilla</taxon>
    </lineage>
</organism>
<feature type="transmembrane region" description="Helical" evidence="1">
    <location>
        <begin position="6"/>
        <end position="23"/>
    </location>
</feature>
<reference evidence="2" key="2">
    <citation type="journal article" date="2015" name="Fish Shellfish Immunol.">
        <title>Early steps in the European eel (Anguilla anguilla)-Vibrio vulnificus interaction in the gills: Role of the RtxA13 toxin.</title>
        <authorList>
            <person name="Callol A."/>
            <person name="Pajuelo D."/>
            <person name="Ebbesson L."/>
            <person name="Teles M."/>
            <person name="MacKenzie S."/>
            <person name="Amaro C."/>
        </authorList>
    </citation>
    <scope>NUCLEOTIDE SEQUENCE</scope>
</reference>
<proteinExistence type="predicted"/>
<reference evidence="2" key="1">
    <citation type="submission" date="2014-11" db="EMBL/GenBank/DDBJ databases">
        <authorList>
            <person name="Amaro Gonzalez C."/>
        </authorList>
    </citation>
    <scope>NUCLEOTIDE SEQUENCE</scope>
</reference>
<keyword evidence="1" id="KW-0472">Membrane</keyword>
<accession>A0A0E9Q511</accession>
<evidence type="ECO:0000256" key="1">
    <source>
        <dbReference type="SAM" id="Phobius"/>
    </source>
</evidence>
<protein>
    <submittedName>
        <fullName evidence="2">Uncharacterized protein</fullName>
    </submittedName>
</protein>
<sequence length="54" mass="6503">MPLVFFIFILFFIYNFFIVKYAVKTHTTNTHHPQFTTSQYSHQLSRKPPCYEGD</sequence>